<comment type="caution">
    <text evidence="1">The sequence shown here is derived from an EMBL/GenBank/DDBJ whole genome shotgun (WGS) entry which is preliminary data.</text>
</comment>
<reference evidence="1 2" key="1">
    <citation type="submission" date="2024-08" db="EMBL/GenBank/DDBJ databases">
        <authorList>
            <person name="Ishaq N."/>
        </authorList>
    </citation>
    <scope>NUCLEOTIDE SEQUENCE [LARGE SCALE GENOMIC DNA]</scope>
    <source>
        <strain evidence="1 2">JCM 30400</strain>
    </source>
</reference>
<gene>
    <name evidence="1" type="ORF">ACCI51_12040</name>
</gene>
<name>A0ABV4NP11_9GAMM</name>
<keyword evidence="2" id="KW-1185">Reference proteome</keyword>
<evidence type="ECO:0008006" key="3">
    <source>
        <dbReference type="Google" id="ProtNLM"/>
    </source>
</evidence>
<organism evidence="1 2">
    <name type="scientific">Microbulbifer echini</name>
    <dbReference type="NCBI Taxonomy" id="1529067"/>
    <lineage>
        <taxon>Bacteria</taxon>
        <taxon>Pseudomonadati</taxon>
        <taxon>Pseudomonadota</taxon>
        <taxon>Gammaproteobacteria</taxon>
        <taxon>Cellvibrionales</taxon>
        <taxon>Microbulbiferaceae</taxon>
        <taxon>Microbulbifer</taxon>
    </lineage>
</organism>
<proteinExistence type="predicted"/>
<evidence type="ECO:0000313" key="2">
    <source>
        <dbReference type="Proteomes" id="UP001569414"/>
    </source>
</evidence>
<sequence length="433" mass="49704">MALNLHDACKARLLQVLSDELPEVMVDNRMFLSRKSAIRFYPAEDIVPSSGEIREWLNNYISDIPVSEFFFETLSRDLFDNQDYQADEVGSKLTDLPGCEDAQTVAVNLIEKLDSLPWNYSFSLRLPSELSGVLDESLKDYSFSDYLKLVKVDEQFRSRFPIPIDNFPVAKGEGLAALARVYLDPWDGTDKVVLQVNREGFIGKYGLTETYIQVEELIRAFFGLGIALRLFKIDRKYQSTPQKAEIYIHKIEGEAWSFQQSQEIDASKSESINDLTIHDLNGKLDSEAKKQFWIQDVLADIGMVFEFDSKTKKLILASQWLFDSYCGKDELLAFIQSTVVIEILLGDKAESDVAGLGVLLRNRCAYLIGASQTQREEVLKDFQEIYDVRSRIVHGGKNRLNRKERKLLTKLQWMSRRIIQEEVRLLKEDTSED</sequence>
<dbReference type="Proteomes" id="UP001569414">
    <property type="component" value="Unassembled WGS sequence"/>
</dbReference>
<evidence type="ECO:0000313" key="1">
    <source>
        <dbReference type="EMBL" id="MFA0791277.1"/>
    </source>
</evidence>
<dbReference type="EMBL" id="JBGMEL010000011">
    <property type="protein sequence ID" value="MFA0791277.1"/>
    <property type="molecule type" value="Genomic_DNA"/>
</dbReference>
<dbReference type="RefSeq" id="WP_371843755.1">
    <property type="nucleotide sequence ID" value="NZ_JBGMEL010000011.1"/>
</dbReference>
<accession>A0ABV4NP11</accession>
<protein>
    <recommendedName>
        <fullName evidence="3">Apea-like HEPN domain-containing protein</fullName>
    </recommendedName>
</protein>